<accession>A0A2M7U0H3</accession>
<keyword evidence="1" id="KW-0812">Transmembrane</keyword>
<feature type="transmembrane region" description="Helical" evidence="1">
    <location>
        <begin position="6"/>
        <end position="23"/>
    </location>
</feature>
<dbReference type="EMBL" id="PFOB01000018">
    <property type="protein sequence ID" value="PIZ63577.1"/>
    <property type="molecule type" value="Genomic_DNA"/>
</dbReference>
<comment type="caution">
    <text evidence="2">The sequence shown here is derived from an EMBL/GenBank/DDBJ whole genome shotgun (WGS) entry which is preliminary data.</text>
</comment>
<gene>
    <name evidence="2" type="ORF">COY16_01520</name>
</gene>
<dbReference type="AlphaFoldDB" id="A0A2M7U0H3"/>
<reference evidence="3" key="1">
    <citation type="submission" date="2017-09" db="EMBL/GenBank/DDBJ databases">
        <title>Depth-based differentiation of microbial function through sediment-hosted aquifers and enrichment of novel symbionts in the deep terrestrial subsurface.</title>
        <authorList>
            <person name="Probst A.J."/>
            <person name="Ladd B."/>
            <person name="Jarett J.K."/>
            <person name="Geller-Mcgrath D.E."/>
            <person name="Sieber C.M.K."/>
            <person name="Emerson J.B."/>
            <person name="Anantharaman K."/>
            <person name="Thomas B.C."/>
            <person name="Malmstrom R."/>
            <person name="Stieglmeier M."/>
            <person name="Klingl A."/>
            <person name="Woyke T."/>
            <person name="Ryan C.M."/>
            <person name="Banfield J.F."/>
        </authorList>
    </citation>
    <scope>NUCLEOTIDE SEQUENCE [LARGE SCALE GENOMIC DNA]</scope>
</reference>
<evidence type="ECO:0000256" key="1">
    <source>
        <dbReference type="SAM" id="Phobius"/>
    </source>
</evidence>
<keyword evidence="1" id="KW-0472">Membrane</keyword>
<name>A0A2M7U0H3_9BACT</name>
<evidence type="ECO:0000313" key="3">
    <source>
        <dbReference type="Proteomes" id="UP000228503"/>
    </source>
</evidence>
<protein>
    <submittedName>
        <fullName evidence="2">Uncharacterized protein</fullName>
    </submittedName>
</protein>
<proteinExistence type="predicted"/>
<sequence length="60" mass="6951">MKQKDLLIIAITIFLTVVAWVMLELKAIKEETPTDTQIESYSLDYNVNTDILEILKQKQP</sequence>
<organism evidence="2 3">
    <name type="scientific">Candidatus Roizmanbacteria bacterium CG_4_10_14_0_2_um_filter_39_13</name>
    <dbReference type="NCBI Taxonomy" id="1974825"/>
    <lineage>
        <taxon>Bacteria</taxon>
        <taxon>Candidatus Roizmaniibacteriota</taxon>
    </lineage>
</organism>
<keyword evidence="1" id="KW-1133">Transmembrane helix</keyword>
<dbReference type="Proteomes" id="UP000228503">
    <property type="component" value="Unassembled WGS sequence"/>
</dbReference>
<evidence type="ECO:0000313" key="2">
    <source>
        <dbReference type="EMBL" id="PIZ63577.1"/>
    </source>
</evidence>